<dbReference type="InParanoid" id="A0A2J7QTA7"/>
<dbReference type="PANTHER" id="PTHR11690">
    <property type="entry name" value="AMILORIDE-SENSITIVE SODIUM CHANNEL-RELATED"/>
    <property type="match status" value="1"/>
</dbReference>
<keyword evidence="15" id="KW-1185">Reference proteome</keyword>
<sequence length="530" mass="61253">MKLQFHKRQGNRQFISFEKPLIRVLVIGSLRETTDVYKNLPPGVQTDMAFSDMKYLLELLEPSEQNQTKFLRLQSILDYNNITVETVMRRVSDIGGNCVWISMDETTDLLTITRFVNDSLRLLWPSEIENNSVNDLIASGKVAPQCEDMLLRCVWKGRIHESCSTLFKLHKTYEGYCCSFNYIGIKGEIQMGLSEQDRDTPLKTTTSGYRMGLTVLVRTNPEEYYATNLASFGVKVLVHDPFDYPDVNTVKKMVSLRSDMFFSIPPWVTYSTPEVRNIPINNRGMRGCVFPDEVNLRKMKQYSYNNCITECRENYTLEICGCTQFYYPNNGGFRLCNLTDISCLAKNKRKLEIMNPGQKNFKNENEPFTYPCNCLPDCLNYYYPIEASENILAMVTVNNKDLIYGAGMNTENDSVFNVYFSNFLVTRYRRDVVYSWKGLLASLGGLLSLFIGFSFIGGVELLYFFTFRLYYRIRSHATSHPFLSPLANRRAQNVDRHESFQSHFSTSTHVNMFQNSHWRPSNMQDITANP</sequence>
<evidence type="ECO:0000256" key="11">
    <source>
        <dbReference type="ARBA" id="ARBA00023303"/>
    </source>
</evidence>
<evidence type="ECO:0008006" key="16">
    <source>
        <dbReference type="Google" id="ProtNLM"/>
    </source>
</evidence>
<keyword evidence="5 12" id="KW-0812">Transmembrane</keyword>
<keyword evidence="6 13" id="KW-1133">Transmembrane helix</keyword>
<dbReference type="Proteomes" id="UP000235965">
    <property type="component" value="Unassembled WGS sequence"/>
</dbReference>
<keyword evidence="10 12" id="KW-0739">Sodium transport</keyword>
<evidence type="ECO:0000256" key="9">
    <source>
        <dbReference type="ARBA" id="ARBA00023136"/>
    </source>
</evidence>
<keyword evidence="3 12" id="KW-0813">Transport</keyword>
<evidence type="ECO:0000256" key="5">
    <source>
        <dbReference type="ARBA" id="ARBA00022692"/>
    </source>
</evidence>
<reference evidence="14 15" key="1">
    <citation type="submission" date="2017-12" db="EMBL/GenBank/DDBJ databases">
        <title>Hemimetabolous genomes reveal molecular basis of termite eusociality.</title>
        <authorList>
            <person name="Harrison M.C."/>
            <person name="Jongepier E."/>
            <person name="Robertson H.M."/>
            <person name="Arning N."/>
            <person name="Bitard-Feildel T."/>
            <person name="Chao H."/>
            <person name="Childers C.P."/>
            <person name="Dinh H."/>
            <person name="Doddapaneni H."/>
            <person name="Dugan S."/>
            <person name="Gowin J."/>
            <person name="Greiner C."/>
            <person name="Han Y."/>
            <person name="Hu H."/>
            <person name="Hughes D.S.T."/>
            <person name="Huylmans A.-K."/>
            <person name="Kemena C."/>
            <person name="Kremer L.P.M."/>
            <person name="Lee S.L."/>
            <person name="Lopez-Ezquerra A."/>
            <person name="Mallet L."/>
            <person name="Monroy-Kuhn J.M."/>
            <person name="Moser A."/>
            <person name="Murali S.C."/>
            <person name="Muzny D.M."/>
            <person name="Otani S."/>
            <person name="Piulachs M.-D."/>
            <person name="Poelchau M."/>
            <person name="Qu J."/>
            <person name="Schaub F."/>
            <person name="Wada-Katsumata A."/>
            <person name="Worley K.C."/>
            <person name="Xie Q."/>
            <person name="Ylla G."/>
            <person name="Poulsen M."/>
            <person name="Gibbs R.A."/>
            <person name="Schal C."/>
            <person name="Richards S."/>
            <person name="Belles X."/>
            <person name="Korb J."/>
            <person name="Bornberg-Bauer E."/>
        </authorList>
    </citation>
    <scope>NUCLEOTIDE SEQUENCE [LARGE SCALE GENOMIC DNA]</scope>
    <source>
        <tissue evidence="14">Whole body</tissue>
    </source>
</reference>
<evidence type="ECO:0000256" key="10">
    <source>
        <dbReference type="ARBA" id="ARBA00023201"/>
    </source>
</evidence>
<evidence type="ECO:0000256" key="6">
    <source>
        <dbReference type="ARBA" id="ARBA00022989"/>
    </source>
</evidence>
<dbReference type="Pfam" id="PF00858">
    <property type="entry name" value="ASC"/>
    <property type="match status" value="1"/>
</dbReference>
<gene>
    <name evidence="14" type="ORF">B7P43_G11370</name>
</gene>
<dbReference type="AlphaFoldDB" id="A0A2J7QTA7"/>
<evidence type="ECO:0000256" key="4">
    <source>
        <dbReference type="ARBA" id="ARBA00022461"/>
    </source>
</evidence>
<dbReference type="Gene3D" id="2.60.470.10">
    <property type="entry name" value="Acid-sensing ion channels like domains"/>
    <property type="match status" value="1"/>
</dbReference>
<keyword evidence="4 12" id="KW-0894">Sodium channel</keyword>
<proteinExistence type="inferred from homology"/>
<dbReference type="STRING" id="105785.A0A2J7QTA7"/>
<feature type="transmembrane region" description="Helical" evidence="13">
    <location>
        <begin position="439"/>
        <end position="465"/>
    </location>
</feature>
<dbReference type="OrthoDB" id="6502088at2759"/>
<name>A0A2J7QTA7_9NEOP</name>
<protein>
    <recommendedName>
        <fullName evidence="16">Sodium channel protein Nach</fullName>
    </recommendedName>
</protein>
<evidence type="ECO:0000256" key="7">
    <source>
        <dbReference type="ARBA" id="ARBA00023053"/>
    </source>
</evidence>
<evidence type="ECO:0000256" key="12">
    <source>
        <dbReference type="RuleBase" id="RU000679"/>
    </source>
</evidence>
<keyword evidence="8 12" id="KW-0406">Ion transport</keyword>
<comment type="similarity">
    <text evidence="2 12">Belongs to the amiloride-sensitive sodium channel (TC 1.A.6) family.</text>
</comment>
<dbReference type="EMBL" id="NEVH01011198">
    <property type="protein sequence ID" value="PNF31805.1"/>
    <property type="molecule type" value="Genomic_DNA"/>
</dbReference>
<evidence type="ECO:0000256" key="8">
    <source>
        <dbReference type="ARBA" id="ARBA00023065"/>
    </source>
</evidence>
<dbReference type="GO" id="GO:0015280">
    <property type="term" value="F:ligand-gated sodium channel activity"/>
    <property type="evidence" value="ECO:0007669"/>
    <property type="project" value="TreeGrafter"/>
</dbReference>
<keyword evidence="7" id="KW-0915">Sodium</keyword>
<keyword evidence="11 12" id="KW-0407">Ion channel</keyword>
<evidence type="ECO:0000256" key="3">
    <source>
        <dbReference type="ARBA" id="ARBA00022448"/>
    </source>
</evidence>
<dbReference type="PRINTS" id="PR01078">
    <property type="entry name" value="AMINACHANNEL"/>
</dbReference>
<dbReference type="InterPro" id="IPR001873">
    <property type="entry name" value="ENaC"/>
</dbReference>
<evidence type="ECO:0000256" key="2">
    <source>
        <dbReference type="ARBA" id="ARBA00007193"/>
    </source>
</evidence>
<evidence type="ECO:0000313" key="15">
    <source>
        <dbReference type="Proteomes" id="UP000235965"/>
    </source>
</evidence>
<organism evidence="14 15">
    <name type="scientific">Cryptotermes secundus</name>
    <dbReference type="NCBI Taxonomy" id="105785"/>
    <lineage>
        <taxon>Eukaryota</taxon>
        <taxon>Metazoa</taxon>
        <taxon>Ecdysozoa</taxon>
        <taxon>Arthropoda</taxon>
        <taxon>Hexapoda</taxon>
        <taxon>Insecta</taxon>
        <taxon>Pterygota</taxon>
        <taxon>Neoptera</taxon>
        <taxon>Polyneoptera</taxon>
        <taxon>Dictyoptera</taxon>
        <taxon>Blattodea</taxon>
        <taxon>Blattoidea</taxon>
        <taxon>Termitoidae</taxon>
        <taxon>Kalotermitidae</taxon>
        <taxon>Cryptotermitinae</taxon>
        <taxon>Cryptotermes</taxon>
    </lineage>
</organism>
<evidence type="ECO:0000256" key="13">
    <source>
        <dbReference type="SAM" id="Phobius"/>
    </source>
</evidence>
<evidence type="ECO:0000313" key="14">
    <source>
        <dbReference type="EMBL" id="PNF31805.1"/>
    </source>
</evidence>
<evidence type="ECO:0000256" key="1">
    <source>
        <dbReference type="ARBA" id="ARBA00004141"/>
    </source>
</evidence>
<dbReference type="Gene3D" id="1.10.287.770">
    <property type="entry name" value="YojJ-like"/>
    <property type="match status" value="1"/>
</dbReference>
<dbReference type="GO" id="GO:0005886">
    <property type="term" value="C:plasma membrane"/>
    <property type="evidence" value="ECO:0007669"/>
    <property type="project" value="TreeGrafter"/>
</dbReference>
<accession>A0A2J7QTA7</accession>
<comment type="subcellular location">
    <subcellularLocation>
        <location evidence="1">Membrane</location>
        <topology evidence="1">Multi-pass membrane protein</topology>
    </subcellularLocation>
</comment>
<keyword evidence="9 13" id="KW-0472">Membrane</keyword>
<comment type="caution">
    <text evidence="14">The sequence shown here is derived from an EMBL/GenBank/DDBJ whole genome shotgun (WGS) entry which is preliminary data.</text>
</comment>
<dbReference type="PANTHER" id="PTHR11690:SF237">
    <property type="entry name" value="PICKPOCKET 16-RELATED"/>
    <property type="match status" value="1"/>
</dbReference>